<comment type="caution">
    <text evidence="2">The sequence shown here is derived from an EMBL/GenBank/DDBJ whole genome shotgun (WGS) entry which is preliminary data.</text>
</comment>
<dbReference type="EMBL" id="MBFR01000120">
    <property type="protein sequence ID" value="PVU93676.1"/>
    <property type="molecule type" value="Genomic_DNA"/>
</dbReference>
<dbReference type="OrthoDB" id="6077919at2759"/>
<dbReference type="AlphaFoldDB" id="A0A2T9YMW7"/>
<evidence type="ECO:0000313" key="2">
    <source>
        <dbReference type="EMBL" id="PVU93676.1"/>
    </source>
</evidence>
<name>A0A2T9YMW7_9FUNG</name>
<accession>A0A2T9YMW7</accession>
<reference evidence="2 3" key="1">
    <citation type="journal article" date="2018" name="MBio">
        <title>Comparative Genomics Reveals the Core Gene Toolbox for the Fungus-Insect Symbiosis.</title>
        <authorList>
            <person name="Wang Y."/>
            <person name="Stata M."/>
            <person name="Wang W."/>
            <person name="Stajich J.E."/>
            <person name="White M.M."/>
            <person name="Moncalvo J.M."/>
        </authorList>
    </citation>
    <scope>NUCLEOTIDE SEQUENCE [LARGE SCALE GENOMIC DNA]</scope>
    <source>
        <strain evidence="2 3">SWE-8-4</strain>
    </source>
</reference>
<evidence type="ECO:0000313" key="3">
    <source>
        <dbReference type="Proteomes" id="UP000245383"/>
    </source>
</evidence>
<protein>
    <recommendedName>
        <fullName evidence="1">C2H2-type domain-containing protein</fullName>
    </recommendedName>
</protein>
<dbReference type="Proteomes" id="UP000245383">
    <property type="component" value="Unassembled WGS sequence"/>
</dbReference>
<feature type="domain" description="C2H2-type" evidence="1">
    <location>
        <begin position="42"/>
        <end position="65"/>
    </location>
</feature>
<dbReference type="PROSITE" id="PS00028">
    <property type="entry name" value="ZINC_FINGER_C2H2_1"/>
    <property type="match status" value="1"/>
</dbReference>
<organism evidence="2 3">
    <name type="scientific">Smittium simulii</name>
    <dbReference type="NCBI Taxonomy" id="133385"/>
    <lineage>
        <taxon>Eukaryota</taxon>
        <taxon>Fungi</taxon>
        <taxon>Fungi incertae sedis</taxon>
        <taxon>Zoopagomycota</taxon>
        <taxon>Kickxellomycotina</taxon>
        <taxon>Harpellomycetes</taxon>
        <taxon>Harpellales</taxon>
        <taxon>Legeriomycetaceae</taxon>
        <taxon>Smittium</taxon>
    </lineage>
</organism>
<keyword evidence="3" id="KW-1185">Reference proteome</keyword>
<dbReference type="SMART" id="SM00355">
    <property type="entry name" value="ZnF_C2H2"/>
    <property type="match status" value="2"/>
</dbReference>
<proteinExistence type="predicted"/>
<dbReference type="InterPro" id="IPR013087">
    <property type="entry name" value="Znf_C2H2_type"/>
</dbReference>
<evidence type="ECO:0000259" key="1">
    <source>
        <dbReference type="PROSITE" id="PS00028"/>
    </source>
</evidence>
<sequence length="69" mass="8021">MNPDDILHIEAYGCSICEVEFLRKPFVFMAHVEDHHPGMTHCPYYGCDEEFPTNIQMAQHVLLDHNGYL</sequence>
<gene>
    <name evidence="2" type="ORF">BB561_003100</name>
</gene>